<evidence type="ECO:0000256" key="1">
    <source>
        <dbReference type="SAM" id="MobiDB-lite"/>
    </source>
</evidence>
<accession>A0A9P5X7V1</accession>
<feature type="non-terminal residue" evidence="2">
    <location>
        <position position="1"/>
    </location>
</feature>
<name>A0A9P5X7V1_9AGAR</name>
<comment type="caution">
    <text evidence="2">The sequence shown here is derived from an EMBL/GenBank/DDBJ whole genome shotgun (WGS) entry which is preliminary data.</text>
</comment>
<dbReference type="AlphaFoldDB" id="A0A9P5X7V1"/>
<evidence type="ECO:0000313" key="3">
    <source>
        <dbReference type="Proteomes" id="UP000807342"/>
    </source>
</evidence>
<sequence>YPNFEPTFLLANGQYLTRGFPTSPPPSRTIPHPFASHDVTESDWSKFIQEVSAAGELTRKQEGLARLPIVSILPIVGDLSTYLIRQQMKKGKSKDVKTVIDLWNHHFFRPRHIEVVLMCGTARLTGLDKTPTSNNGSTPGWAGNTLVGQESKNKGKAKEEDDTYRLYIMPL</sequence>
<proteinExistence type="predicted"/>
<feature type="region of interest" description="Disordered" evidence="1">
    <location>
        <begin position="129"/>
        <end position="160"/>
    </location>
</feature>
<protein>
    <submittedName>
        <fullName evidence="2">Uncharacterized protein</fullName>
    </submittedName>
</protein>
<dbReference type="OrthoDB" id="5314275at2759"/>
<dbReference type="EMBL" id="MU151287">
    <property type="protein sequence ID" value="KAF9445680.1"/>
    <property type="molecule type" value="Genomic_DNA"/>
</dbReference>
<feature type="non-terminal residue" evidence="2">
    <location>
        <position position="171"/>
    </location>
</feature>
<keyword evidence="3" id="KW-1185">Reference proteome</keyword>
<dbReference type="InterPro" id="IPR028018">
    <property type="entry name" value="DUF4646"/>
</dbReference>
<organism evidence="2 3">
    <name type="scientific">Macrolepiota fuliginosa MF-IS2</name>
    <dbReference type="NCBI Taxonomy" id="1400762"/>
    <lineage>
        <taxon>Eukaryota</taxon>
        <taxon>Fungi</taxon>
        <taxon>Dikarya</taxon>
        <taxon>Basidiomycota</taxon>
        <taxon>Agaricomycotina</taxon>
        <taxon>Agaricomycetes</taxon>
        <taxon>Agaricomycetidae</taxon>
        <taxon>Agaricales</taxon>
        <taxon>Agaricineae</taxon>
        <taxon>Agaricaceae</taxon>
        <taxon>Macrolepiota</taxon>
    </lineage>
</organism>
<evidence type="ECO:0000313" key="2">
    <source>
        <dbReference type="EMBL" id="KAF9445680.1"/>
    </source>
</evidence>
<dbReference type="Proteomes" id="UP000807342">
    <property type="component" value="Unassembled WGS sequence"/>
</dbReference>
<dbReference type="Pfam" id="PF15496">
    <property type="entry name" value="DUF4646"/>
    <property type="match status" value="1"/>
</dbReference>
<gene>
    <name evidence="2" type="ORF">P691DRAFT_611699</name>
</gene>
<reference evidence="2" key="1">
    <citation type="submission" date="2020-11" db="EMBL/GenBank/DDBJ databases">
        <authorList>
            <consortium name="DOE Joint Genome Institute"/>
            <person name="Ahrendt S."/>
            <person name="Riley R."/>
            <person name="Andreopoulos W."/>
            <person name="Labutti K."/>
            <person name="Pangilinan J."/>
            <person name="Ruiz-Duenas F.J."/>
            <person name="Barrasa J.M."/>
            <person name="Sanchez-Garcia M."/>
            <person name="Camarero S."/>
            <person name="Miyauchi S."/>
            <person name="Serrano A."/>
            <person name="Linde D."/>
            <person name="Babiker R."/>
            <person name="Drula E."/>
            <person name="Ayuso-Fernandez I."/>
            <person name="Pacheco R."/>
            <person name="Padilla G."/>
            <person name="Ferreira P."/>
            <person name="Barriuso J."/>
            <person name="Kellner H."/>
            <person name="Castanera R."/>
            <person name="Alfaro M."/>
            <person name="Ramirez L."/>
            <person name="Pisabarro A.G."/>
            <person name="Kuo A."/>
            <person name="Tritt A."/>
            <person name="Lipzen A."/>
            <person name="He G."/>
            <person name="Yan M."/>
            <person name="Ng V."/>
            <person name="Cullen D."/>
            <person name="Martin F."/>
            <person name="Rosso M.-N."/>
            <person name="Henrissat B."/>
            <person name="Hibbett D."/>
            <person name="Martinez A.T."/>
            <person name="Grigoriev I.V."/>
        </authorList>
    </citation>
    <scope>NUCLEOTIDE SEQUENCE</scope>
    <source>
        <strain evidence="2">MF-IS2</strain>
    </source>
</reference>